<organism evidence="1 2">
    <name type="scientific">Apatococcus lobatus</name>
    <dbReference type="NCBI Taxonomy" id="904363"/>
    <lineage>
        <taxon>Eukaryota</taxon>
        <taxon>Viridiplantae</taxon>
        <taxon>Chlorophyta</taxon>
        <taxon>core chlorophytes</taxon>
        <taxon>Trebouxiophyceae</taxon>
        <taxon>Chlorellales</taxon>
        <taxon>Chlorellaceae</taxon>
        <taxon>Apatococcus</taxon>
    </lineage>
</organism>
<evidence type="ECO:0000313" key="2">
    <source>
        <dbReference type="Proteomes" id="UP001438707"/>
    </source>
</evidence>
<keyword evidence="2" id="KW-1185">Reference proteome</keyword>
<dbReference type="Proteomes" id="UP001438707">
    <property type="component" value="Unassembled WGS sequence"/>
</dbReference>
<comment type="caution">
    <text evidence="1">The sequence shown here is derived from an EMBL/GenBank/DDBJ whole genome shotgun (WGS) entry which is preliminary data.</text>
</comment>
<name>A0AAW1S2V7_9CHLO</name>
<dbReference type="AlphaFoldDB" id="A0AAW1S2V7"/>
<reference evidence="1 2" key="1">
    <citation type="journal article" date="2024" name="Nat. Commun.">
        <title>Phylogenomics reveals the evolutionary origins of lichenization in chlorophyte algae.</title>
        <authorList>
            <person name="Puginier C."/>
            <person name="Libourel C."/>
            <person name="Otte J."/>
            <person name="Skaloud P."/>
            <person name="Haon M."/>
            <person name="Grisel S."/>
            <person name="Petersen M."/>
            <person name="Berrin J.G."/>
            <person name="Delaux P.M."/>
            <person name="Dal Grande F."/>
            <person name="Keller J."/>
        </authorList>
    </citation>
    <scope>NUCLEOTIDE SEQUENCE [LARGE SCALE GENOMIC DNA]</scope>
    <source>
        <strain evidence="1 2">SAG 2145</strain>
    </source>
</reference>
<gene>
    <name evidence="1" type="ORF">WJX74_004696</name>
</gene>
<proteinExistence type="predicted"/>
<evidence type="ECO:0000313" key="1">
    <source>
        <dbReference type="EMBL" id="KAK9840170.1"/>
    </source>
</evidence>
<protein>
    <recommendedName>
        <fullName evidence="3">Secreted protein</fullName>
    </recommendedName>
</protein>
<dbReference type="EMBL" id="JALJOS010000004">
    <property type="protein sequence ID" value="KAK9840170.1"/>
    <property type="molecule type" value="Genomic_DNA"/>
</dbReference>
<sequence>MLILLAVCLPESQHQYCLRLTQHRQHDTSSHIHVRQGFQRQLPRDSSLARGAWSPITYTSSDVMAHCTRGQ</sequence>
<evidence type="ECO:0008006" key="3">
    <source>
        <dbReference type="Google" id="ProtNLM"/>
    </source>
</evidence>
<accession>A0AAW1S2V7</accession>